<comment type="caution">
    <text evidence="2">The sequence shown here is derived from an EMBL/GenBank/DDBJ whole genome shotgun (WGS) entry which is preliminary data.</text>
</comment>
<feature type="transmembrane region" description="Helical" evidence="1">
    <location>
        <begin position="471"/>
        <end position="492"/>
    </location>
</feature>
<feature type="transmembrane region" description="Helical" evidence="1">
    <location>
        <begin position="204"/>
        <end position="220"/>
    </location>
</feature>
<feature type="transmembrane region" description="Helical" evidence="1">
    <location>
        <begin position="129"/>
        <end position="145"/>
    </location>
</feature>
<feature type="transmembrane region" description="Helical" evidence="1">
    <location>
        <begin position="536"/>
        <end position="556"/>
    </location>
</feature>
<feature type="transmembrane region" description="Helical" evidence="1">
    <location>
        <begin position="182"/>
        <end position="198"/>
    </location>
</feature>
<gene>
    <name evidence="2" type="ORF">KC675_02795</name>
</gene>
<sequence>MKLKAKDLKINYSKMRNRMKINNIDIVIIAIFFLLIFVKLYLVSGQTLFAISHAGHDDRLFLLLSESLIRLNWLGDYNNLTLAKGVFYPLYIAFNFYLGLPLLFSEHLLYILASIIFSIGIKPLIKKSWVRLLIFAFILFNPITFTNEPFTRVIREGVYISLTLLVIAFTLGWFLRRKSYKRSLLWSLGLGIVLGAFWHTREEGIWIIPYITVLFGYYLFENVRLSKFFTKTTFKLFIPLIIPFLILFTTILSISLINYKYYGEFNTVEFKSSNFVKAYGALTSVKSEQHIERVPVTKNTRQKIYEESPAFKELEVFLEGDVGKAWASGSDEIQGGWFMWALRDAVAYSGYYKDGATSESYYARLADEISNACLEKRLDCPNGVRNSMNPPFEKSYFSPLIKTTAKAGSFVVSFDNFSPYSSTSGGNSELMVLFEDLTRENINPLPAENLLPNQTLLNSYKLEILGYIGKFYTLVNPVLFILSSILFFSHLLNIVRNRKISSISVILSGLFLLFITRLVLISYIHLTSFGAINQLYLSPAYIVLACFTSIALGYFIDQKSSKSN</sequence>
<evidence type="ECO:0000313" key="2">
    <source>
        <dbReference type="EMBL" id="MCA9380085.1"/>
    </source>
</evidence>
<keyword evidence="1" id="KW-0472">Membrane</keyword>
<feature type="transmembrane region" description="Helical" evidence="1">
    <location>
        <begin position="232"/>
        <end position="257"/>
    </location>
</feature>
<proteinExistence type="predicted"/>
<feature type="transmembrane region" description="Helical" evidence="1">
    <location>
        <begin position="157"/>
        <end position="175"/>
    </location>
</feature>
<accession>A0A955I7B6</accession>
<feature type="transmembrane region" description="Helical" evidence="1">
    <location>
        <begin position="96"/>
        <end position="117"/>
    </location>
</feature>
<organism evidence="2 3">
    <name type="scientific">Candidatus Dojkabacteria bacterium</name>
    <dbReference type="NCBI Taxonomy" id="2099670"/>
    <lineage>
        <taxon>Bacteria</taxon>
        <taxon>Candidatus Dojkabacteria</taxon>
    </lineage>
</organism>
<keyword evidence="1" id="KW-0812">Transmembrane</keyword>
<evidence type="ECO:0000313" key="3">
    <source>
        <dbReference type="Proteomes" id="UP000745577"/>
    </source>
</evidence>
<feature type="transmembrane region" description="Helical" evidence="1">
    <location>
        <begin position="21"/>
        <end position="42"/>
    </location>
</feature>
<name>A0A955I7B6_9BACT</name>
<evidence type="ECO:0000256" key="1">
    <source>
        <dbReference type="SAM" id="Phobius"/>
    </source>
</evidence>
<protein>
    <submittedName>
        <fullName evidence="2">Uncharacterized protein</fullName>
    </submittedName>
</protein>
<feature type="transmembrane region" description="Helical" evidence="1">
    <location>
        <begin position="504"/>
        <end position="524"/>
    </location>
</feature>
<dbReference type="Proteomes" id="UP000745577">
    <property type="component" value="Unassembled WGS sequence"/>
</dbReference>
<reference evidence="2" key="1">
    <citation type="submission" date="2020-04" db="EMBL/GenBank/DDBJ databases">
        <authorList>
            <person name="Zhang T."/>
        </authorList>
    </citation>
    <scope>NUCLEOTIDE SEQUENCE</scope>
    <source>
        <strain evidence="2">HKST-UBA15</strain>
    </source>
</reference>
<keyword evidence="1" id="KW-1133">Transmembrane helix</keyword>
<reference evidence="2" key="2">
    <citation type="journal article" date="2021" name="Microbiome">
        <title>Successional dynamics and alternative stable states in a saline activated sludge microbial community over 9 years.</title>
        <authorList>
            <person name="Wang Y."/>
            <person name="Ye J."/>
            <person name="Ju F."/>
            <person name="Liu L."/>
            <person name="Boyd J.A."/>
            <person name="Deng Y."/>
            <person name="Parks D.H."/>
            <person name="Jiang X."/>
            <person name="Yin X."/>
            <person name="Woodcroft B.J."/>
            <person name="Tyson G.W."/>
            <person name="Hugenholtz P."/>
            <person name="Polz M.F."/>
            <person name="Zhang T."/>
        </authorList>
    </citation>
    <scope>NUCLEOTIDE SEQUENCE</scope>
    <source>
        <strain evidence="2">HKST-UBA15</strain>
    </source>
</reference>
<dbReference type="AlphaFoldDB" id="A0A955I7B6"/>
<dbReference type="EMBL" id="JAGQLL010000027">
    <property type="protein sequence ID" value="MCA9380085.1"/>
    <property type="molecule type" value="Genomic_DNA"/>
</dbReference>